<evidence type="ECO:0000313" key="2">
    <source>
        <dbReference type="Proteomes" id="UP000006038"/>
    </source>
</evidence>
<reference evidence="1" key="2">
    <citation type="submission" date="2013-04" db="UniProtKB">
        <authorList>
            <consortium name="EnsemblPlants"/>
        </authorList>
    </citation>
    <scope>IDENTIFICATION</scope>
</reference>
<proteinExistence type="predicted"/>
<evidence type="ECO:0000313" key="1">
    <source>
        <dbReference type="EnsemblPlants" id="OB04G11780.1"/>
    </source>
</evidence>
<keyword evidence="2" id="KW-1185">Reference proteome</keyword>
<dbReference type="HOGENOM" id="CLU_2597148_0_0_1"/>
<dbReference type="EnsemblPlants" id="OB04G11780.1">
    <property type="protein sequence ID" value="OB04G11780.1"/>
    <property type="gene ID" value="OB04G11780"/>
</dbReference>
<protein>
    <submittedName>
        <fullName evidence="1">Uncharacterized protein</fullName>
    </submittedName>
</protein>
<dbReference type="Proteomes" id="UP000006038">
    <property type="component" value="Chromosome 4"/>
</dbReference>
<name>J3LVK3_ORYBR</name>
<reference evidence="1" key="1">
    <citation type="journal article" date="2013" name="Nat. Commun.">
        <title>Whole-genome sequencing of Oryza brachyantha reveals mechanisms underlying Oryza genome evolution.</title>
        <authorList>
            <person name="Chen J."/>
            <person name="Huang Q."/>
            <person name="Gao D."/>
            <person name="Wang J."/>
            <person name="Lang Y."/>
            <person name="Liu T."/>
            <person name="Li B."/>
            <person name="Bai Z."/>
            <person name="Luis Goicoechea J."/>
            <person name="Liang C."/>
            <person name="Chen C."/>
            <person name="Zhang W."/>
            <person name="Sun S."/>
            <person name="Liao Y."/>
            <person name="Zhang X."/>
            <person name="Yang L."/>
            <person name="Song C."/>
            <person name="Wang M."/>
            <person name="Shi J."/>
            <person name="Liu G."/>
            <person name="Liu J."/>
            <person name="Zhou H."/>
            <person name="Zhou W."/>
            <person name="Yu Q."/>
            <person name="An N."/>
            <person name="Chen Y."/>
            <person name="Cai Q."/>
            <person name="Wang B."/>
            <person name="Liu B."/>
            <person name="Min J."/>
            <person name="Huang Y."/>
            <person name="Wu H."/>
            <person name="Li Z."/>
            <person name="Zhang Y."/>
            <person name="Yin Y."/>
            <person name="Song W."/>
            <person name="Jiang J."/>
            <person name="Jackson S.A."/>
            <person name="Wing R.A."/>
            <person name="Wang J."/>
            <person name="Chen M."/>
        </authorList>
    </citation>
    <scope>NUCLEOTIDE SEQUENCE [LARGE SCALE GENOMIC DNA]</scope>
    <source>
        <strain evidence="1">cv. IRGC 101232</strain>
    </source>
</reference>
<accession>J3LVK3</accession>
<dbReference type="AlphaFoldDB" id="J3LVK3"/>
<organism evidence="1">
    <name type="scientific">Oryza brachyantha</name>
    <name type="common">malo sina</name>
    <dbReference type="NCBI Taxonomy" id="4533"/>
    <lineage>
        <taxon>Eukaryota</taxon>
        <taxon>Viridiplantae</taxon>
        <taxon>Streptophyta</taxon>
        <taxon>Embryophyta</taxon>
        <taxon>Tracheophyta</taxon>
        <taxon>Spermatophyta</taxon>
        <taxon>Magnoliopsida</taxon>
        <taxon>Liliopsida</taxon>
        <taxon>Poales</taxon>
        <taxon>Poaceae</taxon>
        <taxon>BOP clade</taxon>
        <taxon>Oryzoideae</taxon>
        <taxon>Oryzeae</taxon>
        <taxon>Oryzinae</taxon>
        <taxon>Oryza</taxon>
    </lineage>
</organism>
<dbReference type="Gramene" id="OB04G11780.1">
    <property type="protein sequence ID" value="OB04G11780.1"/>
    <property type="gene ID" value="OB04G11780"/>
</dbReference>
<sequence length="80" mass="9299">PLLATQGQRVIKHKFNSIRYNSLSLIAYTHTYSLSLSLYCDLNIFPFLLSSFFHSITFKICSKDWEFGKGDVNYCYSCLE</sequence>